<reference evidence="2" key="1">
    <citation type="submission" date="2012-11" db="EMBL/GenBank/DDBJ databases">
        <authorList>
            <person name="Lucero-Rivera Y.E."/>
            <person name="Tovar-Ramirez D."/>
        </authorList>
    </citation>
    <scope>NUCLEOTIDE SEQUENCE [LARGE SCALE GENOMIC DNA]</scope>
    <source>
        <strain evidence="2">Araruama</strain>
    </source>
</reference>
<accession>A0A1V1PFJ5</accession>
<dbReference type="AlphaFoldDB" id="A0A1V1PFJ5"/>
<dbReference type="Proteomes" id="UP000189670">
    <property type="component" value="Unassembled WGS sequence"/>
</dbReference>
<comment type="caution">
    <text evidence="1">The sequence shown here is derived from an EMBL/GenBank/DDBJ whole genome shotgun (WGS) entry which is preliminary data.</text>
</comment>
<evidence type="ECO:0000313" key="1">
    <source>
        <dbReference type="EMBL" id="ETR73692.1"/>
    </source>
</evidence>
<proteinExistence type="predicted"/>
<organism evidence="1 2">
    <name type="scientific">Candidatus Magnetoglobus multicellularis str. Araruama</name>
    <dbReference type="NCBI Taxonomy" id="890399"/>
    <lineage>
        <taxon>Bacteria</taxon>
        <taxon>Pseudomonadati</taxon>
        <taxon>Thermodesulfobacteriota</taxon>
        <taxon>Desulfobacteria</taxon>
        <taxon>Desulfobacterales</taxon>
        <taxon>Desulfobacteraceae</taxon>
        <taxon>Candidatus Magnetoglobus</taxon>
    </lineage>
</organism>
<dbReference type="EMBL" id="ATBP01000043">
    <property type="protein sequence ID" value="ETR73692.1"/>
    <property type="molecule type" value="Genomic_DNA"/>
</dbReference>
<protein>
    <submittedName>
        <fullName evidence="1">Uncharacterized protein</fullName>
    </submittedName>
</protein>
<sequence>MVDLNYSPVPLLDNIDEEIMKQFVINSIISVFLTGALFLSNTLADSDNNKLRIELDGEYLTAEISNMPIIDVLKKISEVCGAEVFVDASIQNNTISANIHSLPVEKAVKRIVSPYSSVAVFAQRTNSKGDKELFISDIKVYESSSGGSNVQYVNVSKSAQTEHKSQVYQSPFRVPPPVPGVHAKGSYAEKAQKRINEKMIESRIKKIAYMRSKASMEENRVRKDITRLKIELSRAPIEDRRELSSELSAKTRELYNLQKRNITRIQNEERILRQLQARQH</sequence>
<gene>
    <name evidence="1" type="ORF">OMM_00760</name>
</gene>
<evidence type="ECO:0000313" key="2">
    <source>
        <dbReference type="Proteomes" id="UP000189670"/>
    </source>
</evidence>
<name>A0A1V1PFJ5_9BACT</name>